<protein>
    <submittedName>
        <fullName evidence="7">RNA polymerase sigma-70 factor (ECF subfamily)</fullName>
    </submittedName>
</protein>
<sequence length="194" mass="22436">MLARSRENFFVQTAPHPAYPPGMADDKTTLFLELLTTHERALSLYVHGLVPRDGEAEDILQQTKLLLWKHFEDFTLGTHFLAWARKTAFHQILTHRRQKKRAHLPLDEEALEALGHAVSELADGGSCRQEVLRTCLARLPTEHRQLVHLRYFDELDIDQIADRISRTEAAVYRALSRVRMNLMQCMEKQTEAQP</sequence>
<dbReference type="NCBIfam" id="TIGR02989">
    <property type="entry name" value="Sig-70_gvs1"/>
    <property type="match status" value="1"/>
</dbReference>
<dbReference type="SUPFAM" id="SSF88946">
    <property type="entry name" value="Sigma2 domain of RNA polymerase sigma factors"/>
    <property type="match status" value="1"/>
</dbReference>
<dbReference type="InterPro" id="IPR014284">
    <property type="entry name" value="RNA_pol_sigma-70_dom"/>
</dbReference>
<evidence type="ECO:0000259" key="6">
    <source>
        <dbReference type="Pfam" id="PF08281"/>
    </source>
</evidence>
<evidence type="ECO:0000256" key="2">
    <source>
        <dbReference type="ARBA" id="ARBA00023015"/>
    </source>
</evidence>
<evidence type="ECO:0000256" key="4">
    <source>
        <dbReference type="ARBA" id="ARBA00023163"/>
    </source>
</evidence>
<dbReference type="InterPro" id="IPR036388">
    <property type="entry name" value="WH-like_DNA-bd_sf"/>
</dbReference>
<dbReference type="PANTHER" id="PTHR43133">
    <property type="entry name" value="RNA POLYMERASE ECF-TYPE SIGMA FACTO"/>
    <property type="match status" value="1"/>
</dbReference>
<dbReference type="GO" id="GO:0003677">
    <property type="term" value="F:DNA binding"/>
    <property type="evidence" value="ECO:0007669"/>
    <property type="project" value="InterPro"/>
</dbReference>
<dbReference type="Pfam" id="PF08281">
    <property type="entry name" value="Sigma70_r4_2"/>
    <property type="match status" value="1"/>
</dbReference>
<dbReference type="InterPro" id="IPR039425">
    <property type="entry name" value="RNA_pol_sigma-70-like"/>
</dbReference>
<dbReference type="Gene3D" id="1.10.1740.10">
    <property type="match status" value="1"/>
</dbReference>
<feature type="domain" description="RNA polymerase sigma factor 70 region 4 type 2" evidence="6">
    <location>
        <begin position="130"/>
        <end position="181"/>
    </location>
</feature>
<dbReference type="InterPro" id="IPR013324">
    <property type="entry name" value="RNA_pol_sigma_r3/r4-like"/>
</dbReference>
<accession>A0A7W8DN38</accession>
<name>A0A7W8DN38_9BACT</name>
<keyword evidence="8" id="KW-1185">Reference proteome</keyword>
<keyword evidence="3" id="KW-0731">Sigma factor</keyword>
<evidence type="ECO:0000256" key="3">
    <source>
        <dbReference type="ARBA" id="ARBA00023082"/>
    </source>
</evidence>
<dbReference type="GO" id="GO:0006352">
    <property type="term" value="P:DNA-templated transcription initiation"/>
    <property type="evidence" value="ECO:0007669"/>
    <property type="project" value="InterPro"/>
</dbReference>
<dbReference type="RefSeq" id="WP_246430907.1">
    <property type="nucleotide sequence ID" value="NZ_JACHIF010000001.1"/>
</dbReference>
<dbReference type="AlphaFoldDB" id="A0A7W8DN38"/>
<dbReference type="EMBL" id="JACHIF010000001">
    <property type="protein sequence ID" value="MBB5035973.1"/>
    <property type="molecule type" value="Genomic_DNA"/>
</dbReference>
<dbReference type="PANTHER" id="PTHR43133:SF51">
    <property type="entry name" value="RNA POLYMERASE SIGMA FACTOR"/>
    <property type="match status" value="1"/>
</dbReference>
<dbReference type="Proteomes" id="UP000534294">
    <property type="component" value="Unassembled WGS sequence"/>
</dbReference>
<keyword evidence="2" id="KW-0805">Transcription regulation</keyword>
<dbReference type="SUPFAM" id="SSF88659">
    <property type="entry name" value="Sigma3 and sigma4 domains of RNA polymerase sigma factors"/>
    <property type="match status" value="1"/>
</dbReference>
<dbReference type="NCBIfam" id="TIGR02937">
    <property type="entry name" value="sigma70-ECF"/>
    <property type="match status" value="1"/>
</dbReference>
<gene>
    <name evidence="7" type="ORF">HNQ64_000207</name>
</gene>
<comment type="similarity">
    <text evidence="1">Belongs to the sigma-70 factor family. ECF subfamily.</text>
</comment>
<evidence type="ECO:0000256" key="1">
    <source>
        <dbReference type="ARBA" id="ARBA00010641"/>
    </source>
</evidence>
<dbReference type="GO" id="GO:0016987">
    <property type="term" value="F:sigma factor activity"/>
    <property type="evidence" value="ECO:0007669"/>
    <property type="project" value="UniProtKB-KW"/>
</dbReference>
<dbReference type="Pfam" id="PF04542">
    <property type="entry name" value="Sigma70_r2"/>
    <property type="match status" value="1"/>
</dbReference>
<feature type="domain" description="RNA polymerase sigma-70 region 2" evidence="5">
    <location>
        <begin position="35"/>
        <end position="101"/>
    </location>
</feature>
<keyword evidence="4" id="KW-0804">Transcription</keyword>
<dbReference type="InterPro" id="IPR014331">
    <property type="entry name" value="RNA_pol_sigma70_ECF_RHOBA"/>
</dbReference>
<evidence type="ECO:0000259" key="5">
    <source>
        <dbReference type="Pfam" id="PF04542"/>
    </source>
</evidence>
<evidence type="ECO:0000313" key="8">
    <source>
        <dbReference type="Proteomes" id="UP000534294"/>
    </source>
</evidence>
<evidence type="ECO:0000313" key="7">
    <source>
        <dbReference type="EMBL" id="MBB5035973.1"/>
    </source>
</evidence>
<dbReference type="Gene3D" id="1.10.10.10">
    <property type="entry name" value="Winged helix-like DNA-binding domain superfamily/Winged helix DNA-binding domain"/>
    <property type="match status" value="1"/>
</dbReference>
<comment type="caution">
    <text evidence="7">The sequence shown here is derived from an EMBL/GenBank/DDBJ whole genome shotgun (WGS) entry which is preliminary data.</text>
</comment>
<reference evidence="7 8" key="1">
    <citation type="submission" date="2020-08" db="EMBL/GenBank/DDBJ databases">
        <title>Genomic Encyclopedia of Type Strains, Phase IV (KMG-IV): sequencing the most valuable type-strain genomes for metagenomic binning, comparative biology and taxonomic classification.</title>
        <authorList>
            <person name="Goeker M."/>
        </authorList>
    </citation>
    <scope>NUCLEOTIDE SEQUENCE [LARGE SCALE GENOMIC DNA]</scope>
    <source>
        <strain evidence="7 8">DSM 12251</strain>
    </source>
</reference>
<proteinExistence type="inferred from homology"/>
<organism evidence="7 8">
    <name type="scientific">Prosthecobacter dejongeii</name>
    <dbReference type="NCBI Taxonomy" id="48465"/>
    <lineage>
        <taxon>Bacteria</taxon>
        <taxon>Pseudomonadati</taxon>
        <taxon>Verrucomicrobiota</taxon>
        <taxon>Verrucomicrobiia</taxon>
        <taxon>Verrucomicrobiales</taxon>
        <taxon>Verrucomicrobiaceae</taxon>
        <taxon>Prosthecobacter</taxon>
    </lineage>
</organism>
<dbReference type="InterPro" id="IPR013325">
    <property type="entry name" value="RNA_pol_sigma_r2"/>
</dbReference>
<dbReference type="InterPro" id="IPR013249">
    <property type="entry name" value="RNA_pol_sigma70_r4_t2"/>
</dbReference>
<dbReference type="InterPro" id="IPR007627">
    <property type="entry name" value="RNA_pol_sigma70_r2"/>
</dbReference>